<name>A0ABV8GZD6_9BACI</name>
<dbReference type="Pfam" id="PF00392">
    <property type="entry name" value="GntR"/>
    <property type="match status" value="1"/>
</dbReference>
<evidence type="ECO:0000256" key="2">
    <source>
        <dbReference type="ARBA" id="ARBA00023125"/>
    </source>
</evidence>
<evidence type="ECO:0000256" key="3">
    <source>
        <dbReference type="ARBA" id="ARBA00023163"/>
    </source>
</evidence>
<dbReference type="PROSITE" id="PS50949">
    <property type="entry name" value="HTH_GNTR"/>
    <property type="match status" value="1"/>
</dbReference>
<gene>
    <name evidence="5" type="ORF">ACFOUV_15665</name>
</gene>
<dbReference type="SUPFAM" id="SSF48008">
    <property type="entry name" value="GntR ligand-binding domain-like"/>
    <property type="match status" value="1"/>
</dbReference>
<evidence type="ECO:0000256" key="1">
    <source>
        <dbReference type="ARBA" id="ARBA00023015"/>
    </source>
</evidence>
<keyword evidence="3" id="KW-0804">Transcription</keyword>
<dbReference type="InterPro" id="IPR036390">
    <property type="entry name" value="WH_DNA-bd_sf"/>
</dbReference>
<dbReference type="PRINTS" id="PR00035">
    <property type="entry name" value="HTHGNTR"/>
</dbReference>
<dbReference type="InterPro" id="IPR000524">
    <property type="entry name" value="Tscrpt_reg_HTH_GntR"/>
</dbReference>
<dbReference type="PANTHER" id="PTHR43537:SF44">
    <property type="entry name" value="GNTR FAMILY REGULATORY PROTEIN"/>
    <property type="match status" value="1"/>
</dbReference>
<dbReference type="PANTHER" id="PTHR43537">
    <property type="entry name" value="TRANSCRIPTIONAL REGULATOR, GNTR FAMILY"/>
    <property type="match status" value="1"/>
</dbReference>
<protein>
    <submittedName>
        <fullName evidence="5">FadR/GntR family transcriptional regulator</fullName>
    </submittedName>
</protein>
<evidence type="ECO:0000259" key="4">
    <source>
        <dbReference type="PROSITE" id="PS50949"/>
    </source>
</evidence>
<dbReference type="Gene3D" id="1.20.120.530">
    <property type="entry name" value="GntR ligand-binding domain-like"/>
    <property type="match status" value="1"/>
</dbReference>
<feature type="domain" description="HTH gntR-type" evidence="4">
    <location>
        <begin position="2"/>
        <end position="70"/>
    </location>
</feature>
<organism evidence="5 6">
    <name type="scientific">Oceanobacillus longus</name>
    <dbReference type="NCBI Taxonomy" id="930120"/>
    <lineage>
        <taxon>Bacteria</taxon>
        <taxon>Bacillati</taxon>
        <taxon>Bacillota</taxon>
        <taxon>Bacilli</taxon>
        <taxon>Bacillales</taxon>
        <taxon>Bacillaceae</taxon>
        <taxon>Oceanobacillus</taxon>
    </lineage>
</organism>
<dbReference type="SUPFAM" id="SSF46785">
    <property type="entry name" value="Winged helix' DNA-binding domain"/>
    <property type="match status" value="1"/>
</dbReference>
<keyword evidence="2" id="KW-0238">DNA-binding</keyword>
<dbReference type="Proteomes" id="UP001595772">
    <property type="component" value="Unassembled WGS sequence"/>
</dbReference>
<dbReference type="InterPro" id="IPR008920">
    <property type="entry name" value="TF_FadR/GntR_C"/>
</dbReference>
<comment type="caution">
    <text evidence="5">The sequence shown here is derived from an EMBL/GenBank/DDBJ whole genome shotgun (WGS) entry which is preliminary data.</text>
</comment>
<keyword evidence="6" id="KW-1185">Reference proteome</keyword>
<dbReference type="InterPro" id="IPR036388">
    <property type="entry name" value="WH-like_DNA-bd_sf"/>
</dbReference>
<dbReference type="SMART" id="SM00895">
    <property type="entry name" value="FCD"/>
    <property type="match status" value="1"/>
</dbReference>
<evidence type="ECO:0000313" key="6">
    <source>
        <dbReference type="Proteomes" id="UP001595772"/>
    </source>
</evidence>
<proteinExistence type="predicted"/>
<keyword evidence="1" id="KW-0805">Transcription regulation</keyword>
<dbReference type="Pfam" id="PF07729">
    <property type="entry name" value="FCD"/>
    <property type="match status" value="1"/>
</dbReference>
<reference evidence="6" key="1">
    <citation type="journal article" date="2019" name="Int. J. Syst. Evol. Microbiol.">
        <title>The Global Catalogue of Microorganisms (GCM) 10K type strain sequencing project: providing services to taxonomists for standard genome sequencing and annotation.</title>
        <authorList>
            <consortium name="The Broad Institute Genomics Platform"/>
            <consortium name="The Broad Institute Genome Sequencing Center for Infectious Disease"/>
            <person name="Wu L."/>
            <person name="Ma J."/>
        </authorList>
    </citation>
    <scope>NUCLEOTIDE SEQUENCE [LARGE SCALE GENOMIC DNA]</scope>
    <source>
        <strain evidence="6">IBRC-M 10703</strain>
    </source>
</reference>
<dbReference type="InterPro" id="IPR011711">
    <property type="entry name" value="GntR_C"/>
</dbReference>
<dbReference type="EMBL" id="JBHSAO010000011">
    <property type="protein sequence ID" value="MFC4025233.1"/>
    <property type="molecule type" value="Genomic_DNA"/>
</dbReference>
<evidence type="ECO:0000313" key="5">
    <source>
        <dbReference type="EMBL" id="MFC4025233.1"/>
    </source>
</evidence>
<sequence length="241" mass="27698">MRTRSKEIVNIIGRKIVNGSIRDGEVLPKVEDLSKDYGVSRTVIREALQNLSARGLIRSIQRSGTVVLPSDEWQWWDLDVITWLSDYQGKDGQFFLDMTQVRLGIEPLAAELAAINATYRDREELTACYKKLEMTINDTKKWALADYQFHLKIIEASHNTLMISLLKLLHKGLIISREKSLEALNKNPDLYQDKPSYEVLRRHEDLYNAIISGDAEAAKSIMTDMIWVVKTVFERTLNDNN</sequence>
<dbReference type="Gene3D" id="1.10.10.10">
    <property type="entry name" value="Winged helix-like DNA-binding domain superfamily/Winged helix DNA-binding domain"/>
    <property type="match status" value="1"/>
</dbReference>
<dbReference type="SMART" id="SM00345">
    <property type="entry name" value="HTH_GNTR"/>
    <property type="match status" value="1"/>
</dbReference>
<dbReference type="CDD" id="cd07377">
    <property type="entry name" value="WHTH_GntR"/>
    <property type="match status" value="1"/>
</dbReference>
<dbReference type="RefSeq" id="WP_379497723.1">
    <property type="nucleotide sequence ID" value="NZ_JBHSAO010000011.1"/>
</dbReference>
<accession>A0ABV8GZD6</accession>